<evidence type="ECO:0008006" key="5">
    <source>
        <dbReference type="Google" id="ProtNLM"/>
    </source>
</evidence>
<evidence type="ECO:0000313" key="4">
    <source>
        <dbReference type="Proteomes" id="UP000617979"/>
    </source>
</evidence>
<keyword evidence="2" id="KW-0812">Transmembrane</keyword>
<gene>
    <name evidence="3" type="ORF">GCM10007416_31960</name>
</gene>
<feature type="region of interest" description="Disordered" evidence="1">
    <location>
        <begin position="49"/>
        <end position="79"/>
    </location>
</feature>
<organism evidence="3 4">
    <name type="scientific">Kroppenstedtia guangzhouensis</name>
    <dbReference type="NCBI Taxonomy" id="1274356"/>
    <lineage>
        <taxon>Bacteria</taxon>
        <taxon>Bacillati</taxon>
        <taxon>Bacillota</taxon>
        <taxon>Bacilli</taxon>
        <taxon>Bacillales</taxon>
        <taxon>Thermoactinomycetaceae</taxon>
        <taxon>Kroppenstedtia</taxon>
    </lineage>
</organism>
<keyword evidence="2" id="KW-1133">Transmembrane helix</keyword>
<dbReference type="Proteomes" id="UP000617979">
    <property type="component" value="Unassembled WGS sequence"/>
</dbReference>
<feature type="compositionally biased region" description="Basic and acidic residues" evidence="1">
    <location>
        <begin position="57"/>
        <end position="77"/>
    </location>
</feature>
<evidence type="ECO:0000256" key="1">
    <source>
        <dbReference type="SAM" id="MobiDB-lite"/>
    </source>
</evidence>
<proteinExistence type="predicted"/>
<protein>
    <recommendedName>
        <fullName evidence="5">Haemolysin XhlA</fullName>
    </recommendedName>
</protein>
<reference evidence="4" key="1">
    <citation type="journal article" date="2019" name="Int. J. Syst. Evol. Microbiol.">
        <title>The Global Catalogue of Microorganisms (GCM) 10K type strain sequencing project: providing services to taxonomists for standard genome sequencing and annotation.</title>
        <authorList>
            <consortium name="The Broad Institute Genomics Platform"/>
            <consortium name="The Broad Institute Genome Sequencing Center for Infectious Disease"/>
            <person name="Wu L."/>
            <person name="Ma J."/>
        </authorList>
    </citation>
    <scope>NUCLEOTIDE SEQUENCE [LARGE SCALE GENOMIC DNA]</scope>
    <source>
        <strain evidence="4">CGMCC 1.12404</strain>
    </source>
</reference>
<keyword evidence="2" id="KW-0472">Membrane</keyword>
<accession>A0ABQ1H3M6</accession>
<comment type="caution">
    <text evidence="3">The sequence shown here is derived from an EMBL/GenBank/DDBJ whole genome shotgun (WGS) entry which is preliminary data.</text>
</comment>
<dbReference type="EMBL" id="BMEX01000021">
    <property type="protein sequence ID" value="GGA56371.1"/>
    <property type="molecule type" value="Genomic_DNA"/>
</dbReference>
<sequence length="118" mass="13063">MSPATTIPERGGEVMENGVTISFKEMYRGQQEVIQSLNRLESRMSSLEAKMAQSNNADERSREALEKAKDAEEEAKTAHKRIKRIEEKIDKIMISIILALATGAISALFYFAQTGLGG</sequence>
<name>A0ABQ1H3M6_9BACL</name>
<evidence type="ECO:0000256" key="2">
    <source>
        <dbReference type="SAM" id="Phobius"/>
    </source>
</evidence>
<evidence type="ECO:0000313" key="3">
    <source>
        <dbReference type="EMBL" id="GGA56371.1"/>
    </source>
</evidence>
<feature type="transmembrane region" description="Helical" evidence="2">
    <location>
        <begin position="92"/>
        <end position="112"/>
    </location>
</feature>
<keyword evidence="4" id="KW-1185">Reference proteome</keyword>